<dbReference type="HAMAP" id="MF_00945_B">
    <property type="entry name" value="NusA_B"/>
    <property type="match status" value="1"/>
</dbReference>
<feature type="domain" description="S1 motif" evidence="9">
    <location>
        <begin position="135"/>
        <end position="201"/>
    </location>
</feature>
<keyword evidence="3 7" id="KW-0889">Transcription antitermination</keyword>
<evidence type="ECO:0000259" key="9">
    <source>
        <dbReference type="SMART" id="SM00316"/>
    </source>
</evidence>
<dbReference type="InterPro" id="IPR030842">
    <property type="entry name" value="TF_NusA_bacterial"/>
</dbReference>
<keyword evidence="2 7" id="KW-0963">Cytoplasm</keyword>
<dbReference type="GO" id="GO:0003723">
    <property type="term" value="F:RNA binding"/>
    <property type="evidence" value="ECO:0007669"/>
    <property type="project" value="UniProtKB-UniRule"/>
</dbReference>
<dbReference type="Gene3D" id="3.30.300.20">
    <property type="match status" value="2"/>
</dbReference>
<feature type="region of interest" description="Disordered" evidence="8">
    <location>
        <begin position="347"/>
        <end position="381"/>
    </location>
</feature>
<dbReference type="Pfam" id="PF08529">
    <property type="entry name" value="NusA_N"/>
    <property type="match status" value="1"/>
</dbReference>
<dbReference type="InterPro" id="IPR036555">
    <property type="entry name" value="NusA_N_sf"/>
</dbReference>
<evidence type="ECO:0000256" key="2">
    <source>
        <dbReference type="ARBA" id="ARBA00022490"/>
    </source>
</evidence>
<dbReference type="EMBL" id="DRVY01000034">
    <property type="protein sequence ID" value="HHR92092.1"/>
    <property type="molecule type" value="Genomic_DNA"/>
</dbReference>
<dbReference type="InterPro" id="IPR010213">
    <property type="entry name" value="TF_NusA"/>
</dbReference>
<dbReference type="InterPro" id="IPR025249">
    <property type="entry name" value="TF_NusA_KH_1st"/>
</dbReference>
<dbReference type="GO" id="GO:0006353">
    <property type="term" value="P:DNA-templated transcription termination"/>
    <property type="evidence" value="ECO:0007669"/>
    <property type="project" value="UniProtKB-UniRule"/>
</dbReference>
<keyword evidence="5 7" id="KW-0805">Transcription regulation</keyword>
<reference evidence="10" key="1">
    <citation type="journal article" date="2020" name="mSystems">
        <title>Genome- and Community-Level Interaction Insights into Carbon Utilization and Element Cycling Functions of Hydrothermarchaeota in Hydrothermal Sediment.</title>
        <authorList>
            <person name="Zhou Z."/>
            <person name="Liu Y."/>
            <person name="Xu W."/>
            <person name="Pan J."/>
            <person name="Luo Z.H."/>
            <person name="Li M."/>
        </authorList>
    </citation>
    <scope>NUCLEOTIDE SEQUENCE [LARGE SCALE GENOMIC DNA]</scope>
    <source>
        <strain evidence="10">SpSt-1042</strain>
    </source>
</reference>
<evidence type="ECO:0000256" key="1">
    <source>
        <dbReference type="ARBA" id="ARBA00022472"/>
    </source>
</evidence>
<dbReference type="InterPro" id="IPR003029">
    <property type="entry name" value="S1_domain"/>
</dbReference>
<dbReference type="InterPro" id="IPR012340">
    <property type="entry name" value="NA-bd_OB-fold"/>
</dbReference>
<dbReference type="Gene3D" id="2.40.50.140">
    <property type="entry name" value="Nucleic acid-binding proteins"/>
    <property type="match status" value="1"/>
</dbReference>
<keyword evidence="4 7" id="KW-0694">RNA-binding</keyword>
<dbReference type="GO" id="GO:0003700">
    <property type="term" value="F:DNA-binding transcription factor activity"/>
    <property type="evidence" value="ECO:0007669"/>
    <property type="project" value="InterPro"/>
</dbReference>
<protein>
    <recommendedName>
        <fullName evidence="7">Transcription termination/antitermination protein NusA</fullName>
    </recommendedName>
</protein>
<evidence type="ECO:0000256" key="7">
    <source>
        <dbReference type="HAMAP-Rule" id="MF_00945"/>
    </source>
</evidence>
<proteinExistence type="inferred from homology"/>
<dbReference type="GO" id="GO:0031564">
    <property type="term" value="P:transcription antitermination"/>
    <property type="evidence" value="ECO:0007669"/>
    <property type="project" value="UniProtKB-UniRule"/>
</dbReference>
<dbReference type="PROSITE" id="PS50084">
    <property type="entry name" value="KH_TYPE_1"/>
    <property type="match status" value="1"/>
</dbReference>
<dbReference type="FunFam" id="3.30.300.20:FF:000002">
    <property type="entry name" value="Transcription termination/antitermination protein NusA"/>
    <property type="match status" value="1"/>
</dbReference>
<keyword evidence="1 7" id="KW-0806">Transcription termination</keyword>
<comment type="subcellular location">
    <subcellularLocation>
        <location evidence="7">Cytoplasm</location>
    </subcellularLocation>
</comment>
<dbReference type="CDD" id="cd22529">
    <property type="entry name" value="KH-II_NusA_rpt2"/>
    <property type="match status" value="1"/>
</dbReference>
<evidence type="ECO:0000256" key="3">
    <source>
        <dbReference type="ARBA" id="ARBA00022814"/>
    </source>
</evidence>
<comment type="caution">
    <text evidence="10">The sequence shown here is derived from an EMBL/GenBank/DDBJ whole genome shotgun (WGS) entry which is preliminary data.</text>
</comment>
<comment type="function">
    <text evidence="7">Participates in both transcription termination and antitermination.</text>
</comment>
<organism evidence="10">
    <name type="scientific">candidate division CPR3 bacterium</name>
    <dbReference type="NCBI Taxonomy" id="2268181"/>
    <lineage>
        <taxon>Bacteria</taxon>
        <taxon>Bacteria division CPR3</taxon>
    </lineage>
</organism>
<dbReference type="Pfam" id="PF26594">
    <property type="entry name" value="KH_NusA_2nd"/>
    <property type="match status" value="1"/>
</dbReference>
<sequence length="381" mass="42324">MAVQSDVLTAIYQIADERGLSKEQVIEIIKEAVLAAYKKMFGDEGDLTVEIDEQNGKFSIFSAKSVVKNVKDEKREISVENARKIDKSLKIGDTVLIDVTPKGFGRIAAQVARYKIVQDIKEAEREMQIKKLRERVGQIVTGTVQRAVRGVVEVEVDHATALMPEEEQIPGEFYKSGTRMRFLLKEIKEYAGKKHAIVSRRDNNFLIELFKTEVPELSKGIVQIKGIAREAGSRTKVAVYSLQEKIDPIGACVGPKGSRRNAICSELGKEKIDIVVWDEDPATYIKNALQPATCLSVKVDKKNKVAKVLVEKGSLSLAIGKEGQNSRLAAKLTGYKIDITDDESIFEGKSDLGKKSSKEQGKSKKKIENKNKKELNGKSEK</sequence>
<dbReference type="PANTHER" id="PTHR22648">
    <property type="entry name" value="TRANSCRIPTION TERMINATION FACTOR NUSA"/>
    <property type="match status" value="1"/>
</dbReference>
<name>A0A7C5URJ0_UNCC3</name>
<comment type="subunit">
    <text evidence="7">Monomer. Binds directly to the core enzyme of the DNA-dependent RNA polymerase and to nascent RNA.</text>
</comment>
<dbReference type="SMART" id="SM00316">
    <property type="entry name" value="S1"/>
    <property type="match status" value="1"/>
</dbReference>
<accession>A0A7C5URJ0</accession>
<dbReference type="SUPFAM" id="SSF54814">
    <property type="entry name" value="Prokaryotic type KH domain (KH-domain type II)"/>
    <property type="match status" value="2"/>
</dbReference>
<dbReference type="FunFam" id="3.30.300.20:FF:000005">
    <property type="entry name" value="Transcription termination/antitermination protein NusA"/>
    <property type="match status" value="1"/>
</dbReference>
<dbReference type="InterPro" id="IPR013735">
    <property type="entry name" value="TF_NusA_N"/>
</dbReference>
<dbReference type="CDD" id="cd02134">
    <property type="entry name" value="KH-II_NusA_rpt1"/>
    <property type="match status" value="1"/>
</dbReference>
<dbReference type="PANTHER" id="PTHR22648:SF0">
    <property type="entry name" value="TRANSCRIPTION TERMINATION_ANTITERMINATION PROTEIN NUSA"/>
    <property type="match status" value="1"/>
</dbReference>
<evidence type="ECO:0000256" key="8">
    <source>
        <dbReference type="SAM" id="MobiDB-lite"/>
    </source>
</evidence>
<evidence type="ECO:0000256" key="5">
    <source>
        <dbReference type="ARBA" id="ARBA00023015"/>
    </source>
</evidence>
<dbReference type="Pfam" id="PF13184">
    <property type="entry name" value="KH_NusA_1st"/>
    <property type="match status" value="1"/>
</dbReference>
<dbReference type="AlphaFoldDB" id="A0A7C5URJ0"/>
<dbReference type="InterPro" id="IPR058582">
    <property type="entry name" value="KH_NusA_2nd"/>
</dbReference>
<dbReference type="Gene3D" id="3.30.1480.10">
    <property type="entry name" value="NusA, N-terminal domain"/>
    <property type="match status" value="1"/>
</dbReference>
<evidence type="ECO:0000256" key="4">
    <source>
        <dbReference type="ARBA" id="ARBA00022884"/>
    </source>
</evidence>
<dbReference type="SUPFAM" id="SSF50249">
    <property type="entry name" value="Nucleic acid-binding proteins"/>
    <property type="match status" value="1"/>
</dbReference>
<dbReference type="CDD" id="cd04455">
    <property type="entry name" value="S1_NusA"/>
    <property type="match status" value="1"/>
</dbReference>
<dbReference type="NCBIfam" id="TIGR01953">
    <property type="entry name" value="NusA"/>
    <property type="match status" value="1"/>
</dbReference>
<gene>
    <name evidence="7 10" type="primary">nusA</name>
    <name evidence="10" type="ORF">ENL96_01075</name>
</gene>
<keyword evidence="6 7" id="KW-0804">Transcription</keyword>
<dbReference type="GO" id="GO:0005829">
    <property type="term" value="C:cytosol"/>
    <property type="evidence" value="ECO:0007669"/>
    <property type="project" value="TreeGrafter"/>
</dbReference>
<dbReference type="SUPFAM" id="SSF69705">
    <property type="entry name" value="Transcription factor NusA, N-terminal domain"/>
    <property type="match status" value="1"/>
</dbReference>
<dbReference type="InterPro" id="IPR009019">
    <property type="entry name" value="KH_sf_prok-type"/>
</dbReference>
<comment type="similarity">
    <text evidence="7">Belongs to the NusA family.</text>
</comment>
<dbReference type="InterPro" id="IPR015946">
    <property type="entry name" value="KH_dom-like_a/b"/>
</dbReference>
<evidence type="ECO:0000313" key="10">
    <source>
        <dbReference type="EMBL" id="HHR92092.1"/>
    </source>
</evidence>
<evidence type="ECO:0000256" key="6">
    <source>
        <dbReference type="ARBA" id="ARBA00023163"/>
    </source>
</evidence>